<dbReference type="PATRIC" id="fig|1703775.3.peg.1225"/>
<dbReference type="InterPro" id="IPR005837">
    <property type="entry name" value="FliP"/>
</dbReference>
<dbReference type="PRINTS" id="PR00951">
    <property type="entry name" value="FLGBIOSNFLIP"/>
</dbReference>
<keyword evidence="4 12" id="KW-1003">Cell membrane</keyword>
<dbReference type="PROSITE" id="PS01061">
    <property type="entry name" value="FLIP_2"/>
    <property type="match status" value="1"/>
</dbReference>
<keyword evidence="9 12" id="KW-0472">Membrane</keyword>
<dbReference type="GO" id="GO:0009425">
    <property type="term" value="C:bacterial-type flagellum basal body"/>
    <property type="evidence" value="ECO:0007669"/>
    <property type="project" value="UniProtKB-SubCell"/>
</dbReference>
<organism evidence="13 14">
    <name type="scientific">candidate division WOR-1 bacterium DG_54_3</name>
    <dbReference type="NCBI Taxonomy" id="1703775"/>
    <lineage>
        <taxon>Bacteria</taxon>
        <taxon>Bacillati</taxon>
        <taxon>Saganbacteria</taxon>
    </lineage>
</organism>
<keyword evidence="13" id="KW-0966">Cell projection</keyword>
<comment type="subcellular location">
    <subcellularLocation>
        <location evidence="12">Cell membrane</location>
        <topology evidence="12">Multi-pass membrane protein</topology>
    </subcellularLocation>
    <subcellularLocation>
        <location evidence="12">Bacterial flagellum basal body</location>
    </subcellularLocation>
</comment>
<gene>
    <name evidence="12" type="primary">fliP</name>
    <name evidence="13" type="ORF">AMJ44_04290</name>
</gene>
<evidence type="ECO:0000256" key="3">
    <source>
        <dbReference type="ARBA" id="ARBA00022448"/>
    </source>
</evidence>
<keyword evidence="11 12" id="KW-1006">Bacterial flagellum protein export</keyword>
<dbReference type="PROSITE" id="PS01060">
    <property type="entry name" value="FLIP_1"/>
    <property type="match status" value="1"/>
</dbReference>
<dbReference type="PANTHER" id="PTHR30587">
    <property type="entry name" value="FLAGELLAR BIOSYNTHETIC PROTEIN FLIP"/>
    <property type="match status" value="1"/>
</dbReference>
<evidence type="ECO:0000256" key="5">
    <source>
        <dbReference type="ARBA" id="ARBA00022692"/>
    </source>
</evidence>
<evidence type="ECO:0000256" key="6">
    <source>
        <dbReference type="ARBA" id="ARBA00022795"/>
    </source>
</evidence>
<dbReference type="NCBIfam" id="TIGR01103">
    <property type="entry name" value="fliP"/>
    <property type="match status" value="1"/>
</dbReference>
<dbReference type="GO" id="GO:0009306">
    <property type="term" value="P:protein secretion"/>
    <property type="evidence" value="ECO:0007669"/>
    <property type="project" value="UniProtKB-UniRule"/>
</dbReference>
<dbReference type="PRINTS" id="PR01302">
    <property type="entry name" value="TYPE3IMPPROT"/>
</dbReference>
<evidence type="ECO:0000256" key="1">
    <source>
        <dbReference type="ARBA" id="ARBA00006257"/>
    </source>
</evidence>
<dbReference type="Pfam" id="PF00813">
    <property type="entry name" value="FliP"/>
    <property type="match status" value="1"/>
</dbReference>
<evidence type="ECO:0000256" key="9">
    <source>
        <dbReference type="ARBA" id="ARBA00023136"/>
    </source>
</evidence>
<sequence>MNKRNLFFLSVFFLAQEVALAQARTPLAANIDLRNIMASPQFSNSVQLILALALISLVPFFLISVTSFLRIIIVFSLARTAVGTQQVPPSTVIVGLALFMTVFIMSPVWKEINETAVIPYNQGKISQMKAFEIGMKPLQNFMLRQTREKDLALFVQFARIETPKTADEIPIYVLIPSFMISELKTAFQIGFLLFIPFIMIDLTVANILLSLGMFMLSPVMVSLPFKVLLFVLVDGWNLISRGLLMSFR</sequence>
<dbReference type="Proteomes" id="UP000051861">
    <property type="component" value="Unassembled WGS sequence"/>
</dbReference>
<keyword evidence="13" id="KW-0282">Flagellum</keyword>
<comment type="caution">
    <text evidence="13">The sequence shown here is derived from an EMBL/GenBank/DDBJ whole genome shotgun (WGS) entry which is preliminary data.</text>
</comment>
<dbReference type="InterPro" id="IPR005838">
    <property type="entry name" value="T3SS_IM_P"/>
</dbReference>
<feature type="transmembrane region" description="Helical" evidence="12">
    <location>
        <begin position="221"/>
        <end position="239"/>
    </location>
</feature>
<dbReference type="GO" id="GO:0044781">
    <property type="term" value="P:bacterial-type flagellum organization"/>
    <property type="evidence" value="ECO:0007669"/>
    <property type="project" value="UniProtKB-UniRule"/>
</dbReference>
<comment type="function">
    <text evidence="12">Plays a role in the flagellum-specific transport system.</text>
</comment>
<keyword evidence="6 12" id="KW-1005">Bacterial flagellum biogenesis</keyword>
<comment type="similarity">
    <text evidence="1 12">Belongs to the FliP/MopC/SpaP family.</text>
</comment>
<keyword evidence="8 12" id="KW-1133">Transmembrane helix</keyword>
<evidence type="ECO:0000256" key="10">
    <source>
        <dbReference type="ARBA" id="ARBA00023143"/>
    </source>
</evidence>
<protein>
    <recommendedName>
        <fullName evidence="2 12">Flagellar biosynthetic protein FliP</fullName>
    </recommendedName>
</protein>
<dbReference type="EMBL" id="LIZX01000028">
    <property type="protein sequence ID" value="KPJ69260.1"/>
    <property type="molecule type" value="Genomic_DNA"/>
</dbReference>
<keyword evidence="10" id="KW-0975">Bacterial flagellum</keyword>
<evidence type="ECO:0000313" key="13">
    <source>
        <dbReference type="EMBL" id="KPJ69260.1"/>
    </source>
</evidence>
<dbReference type="PANTHER" id="PTHR30587:SF0">
    <property type="entry name" value="FLAGELLAR BIOSYNTHETIC PROTEIN FLIP"/>
    <property type="match status" value="1"/>
</dbReference>
<feature type="transmembrane region" description="Helical" evidence="12">
    <location>
        <begin position="186"/>
        <end position="209"/>
    </location>
</feature>
<evidence type="ECO:0000256" key="11">
    <source>
        <dbReference type="ARBA" id="ARBA00023225"/>
    </source>
</evidence>
<keyword evidence="13" id="KW-0969">Cilium</keyword>
<evidence type="ECO:0000313" key="14">
    <source>
        <dbReference type="Proteomes" id="UP000051861"/>
    </source>
</evidence>
<evidence type="ECO:0000256" key="7">
    <source>
        <dbReference type="ARBA" id="ARBA00022927"/>
    </source>
</evidence>
<feature type="transmembrane region" description="Helical" evidence="12">
    <location>
        <begin position="90"/>
        <end position="109"/>
    </location>
</feature>
<evidence type="ECO:0000256" key="4">
    <source>
        <dbReference type="ARBA" id="ARBA00022475"/>
    </source>
</evidence>
<evidence type="ECO:0000256" key="12">
    <source>
        <dbReference type="RuleBase" id="RU362069"/>
    </source>
</evidence>
<dbReference type="GO" id="GO:0005886">
    <property type="term" value="C:plasma membrane"/>
    <property type="evidence" value="ECO:0007669"/>
    <property type="project" value="UniProtKB-SubCell"/>
</dbReference>
<keyword evidence="3 12" id="KW-0813">Transport</keyword>
<reference evidence="13 14" key="1">
    <citation type="journal article" date="2015" name="Microbiome">
        <title>Genomic resolution of linkages in carbon, nitrogen, and sulfur cycling among widespread estuary sediment bacteria.</title>
        <authorList>
            <person name="Baker B.J."/>
            <person name="Lazar C.S."/>
            <person name="Teske A.P."/>
            <person name="Dick G.J."/>
        </authorList>
    </citation>
    <scope>NUCLEOTIDE SEQUENCE [LARGE SCALE GENOMIC DNA]</scope>
    <source>
        <strain evidence="13">DG_54_3</strain>
    </source>
</reference>
<name>A0A0S7Y552_UNCSA</name>
<dbReference type="AlphaFoldDB" id="A0A0S7Y552"/>
<evidence type="ECO:0000256" key="2">
    <source>
        <dbReference type="ARBA" id="ARBA00021714"/>
    </source>
</evidence>
<accession>A0A0S7Y552</accession>
<evidence type="ECO:0000256" key="8">
    <source>
        <dbReference type="ARBA" id="ARBA00022989"/>
    </source>
</evidence>
<feature type="transmembrane region" description="Helical" evidence="12">
    <location>
        <begin position="47"/>
        <end position="78"/>
    </location>
</feature>
<keyword evidence="7 12" id="KW-0653">Protein transport</keyword>
<keyword evidence="5 12" id="KW-0812">Transmembrane</keyword>
<dbReference type="NCBIfam" id="NF009438">
    <property type="entry name" value="PRK12797.1"/>
    <property type="match status" value="1"/>
</dbReference>
<proteinExistence type="inferred from homology"/>